<reference evidence="1" key="1">
    <citation type="journal article" date="2014" name="Int. J. Syst. Evol. Microbiol.">
        <title>Complete genome sequence of Corynebacterium casei LMG S-19264T (=DSM 44701T), isolated from a smear-ripened cheese.</title>
        <authorList>
            <consortium name="US DOE Joint Genome Institute (JGI-PGF)"/>
            <person name="Walter F."/>
            <person name="Albersmeier A."/>
            <person name="Kalinowski J."/>
            <person name="Ruckert C."/>
        </authorList>
    </citation>
    <scope>NUCLEOTIDE SEQUENCE</scope>
    <source>
        <strain evidence="1">NBRC 108769</strain>
    </source>
</reference>
<name>A0AA37WD02_9BACT</name>
<keyword evidence="2" id="KW-1185">Reference proteome</keyword>
<evidence type="ECO:0000313" key="2">
    <source>
        <dbReference type="Proteomes" id="UP001156666"/>
    </source>
</evidence>
<dbReference type="Proteomes" id="UP001156666">
    <property type="component" value="Unassembled WGS sequence"/>
</dbReference>
<organism evidence="1 2">
    <name type="scientific">Portibacter lacus</name>
    <dbReference type="NCBI Taxonomy" id="1099794"/>
    <lineage>
        <taxon>Bacteria</taxon>
        <taxon>Pseudomonadati</taxon>
        <taxon>Bacteroidota</taxon>
        <taxon>Saprospiria</taxon>
        <taxon>Saprospirales</taxon>
        <taxon>Haliscomenobacteraceae</taxon>
        <taxon>Portibacter</taxon>
    </lineage>
</organism>
<proteinExistence type="predicted"/>
<gene>
    <name evidence="1" type="ORF">GCM10007940_09180</name>
</gene>
<dbReference type="AlphaFoldDB" id="A0AA37WD02"/>
<accession>A0AA37WD02</accession>
<evidence type="ECO:0000313" key="1">
    <source>
        <dbReference type="EMBL" id="GLR16303.1"/>
    </source>
</evidence>
<comment type="caution">
    <text evidence="1">The sequence shown here is derived from an EMBL/GenBank/DDBJ whole genome shotgun (WGS) entry which is preliminary data.</text>
</comment>
<protein>
    <recommendedName>
        <fullName evidence="3">Outer membrane protein beta-barrel domain-containing protein</fullName>
    </recommendedName>
</protein>
<reference evidence="1" key="2">
    <citation type="submission" date="2023-01" db="EMBL/GenBank/DDBJ databases">
        <title>Draft genome sequence of Portibacter lacus strain NBRC 108769.</title>
        <authorList>
            <person name="Sun Q."/>
            <person name="Mori K."/>
        </authorList>
    </citation>
    <scope>NUCLEOTIDE SEQUENCE</scope>
    <source>
        <strain evidence="1">NBRC 108769</strain>
    </source>
</reference>
<evidence type="ECO:0008006" key="3">
    <source>
        <dbReference type="Google" id="ProtNLM"/>
    </source>
</evidence>
<sequence>MHGQIGLQFRYSSLNVEEWTDATKEADLFKNNFDFGIDYWLRLKEYRVEFNPELYTSRASTEGNSANYKSEVYGLSTNTNFYIFDFIGDCNCPTFSKDGNFFTKGFFISATPMVEYHTKKAESVDDGPELKVNNTYFAGAIGAGVDIGLTDLITITPYIRYKLTPNVSWDGLSQFEGMENVEDEKFLLKQLQFGVRLGFRPDYIREQNKYRFR</sequence>
<dbReference type="EMBL" id="BSOH01000005">
    <property type="protein sequence ID" value="GLR16303.1"/>
    <property type="molecule type" value="Genomic_DNA"/>
</dbReference>